<accession>A0A951PYM2</accession>
<protein>
    <submittedName>
        <fullName evidence="1">Peptidoglycan-binding protein</fullName>
    </submittedName>
</protein>
<dbReference type="Proteomes" id="UP000715781">
    <property type="component" value="Unassembled WGS sequence"/>
</dbReference>
<reference evidence="1" key="2">
    <citation type="journal article" date="2022" name="Microbiol. Resour. Announc.">
        <title>Metagenome Sequencing to Explore Phylogenomics of Terrestrial Cyanobacteria.</title>
        <authorList>
            <person name="Ward R.D."/>
            <person name="Stajich J.E."/>
            <person name="Johansen J.R."/>
            <person name="Huntemann M."/>
            <person name="Clum A."/>
            <person name="Foster B."/>
            <person name="Foster B."/>
            <person name="Roux S."/>
            <person name="Palaniappan K."/>
            <person name="Varghese N."/>
            <person name="Mukherjee S."/>
            <person name="Reddy T.B.K."/>
            <person name="Daum C."/>
            <person name="Copeland A."/>
            <person name="Chen I.A."/>
            <person name="Ivanova N.N."/>
            <person name="Kyrpides N.C."/>
            <person name="Shapiro N."/>
            <person name="Eloe-Fadrosh E.A."/>
            <person name="Pietrasiak N."/>
        </authorList>
    </citation>
    <scope>NUCLEOTIDE SEQUENCE</scope>
    <source>
        <strain evidence="1">JT2-VF2</strain>
    </source>
</reference>
<evidence type="ECO:0000313" key="1">
    <source>
        <dbReference type="EMBL" id="MBW4562031.1"/>
    </source>
</evidence>
<proteinExistence type="predicted"/>
<sequence length="298" mass="33519">MQLTDTLSAEKTISFENVAQDAELAKHIQINLIRLRLLDPPADGKFGQFSIKALTDFQSLLKISEAGLGLQTAKALIECKEAIPLKLGNDFASRIVKYMQNKKYYIAVGKQQYNIVYVEGVNANGTLNNDKFNQWNDRRIVIEIASGTPQIVGNWVATTEPGDYYTKNPPNPKGVARIAFGQYNAWRVGYHYGTTGAETHEALEQCGTIKVHRDRNKDGLRSGDPIDVGSHFFINQHWGYDKSLVSTASAGCLVGQSREEHKDFMQLIKQDRRYRLDNKYVFWTTIIPGDDLAKNFPA</sequence>
<dbReference type="EMBL" id="JAHHHN010000006">
    <property type="protein sequence ID" value="MBW4562031.1"/>
    <property type="molecule type" value="Genomic_DNA"/>
</dbReference>
<comment type="caution">
    <text evidence="1">The sequence shown here is derived from an EMBL/GenBank/DDBJ whole genome shotgun (WGS) entry which is preliminary data.</text>
</comment>
<reference evidence="1" key="1">
    <citation type="submission" date="2021-05" db="EMBL/GenBank/DDBJ databases">
        <authorList>
            <person name="Pietrasiak N."/>
            <person name="Ward R."/>
            <person name="Stajich J.E."/>
            <person name="Kurbessoian T."/>
        </authorList>
    </citation>
    <scope>NUCLEOTIDE SEQUENCE</scope>
    <source>
        <strain evidence="1">JT2-VF2</strain>
    </source>
</reference>
<organism evidence="1 2">
    <name type="scientific">Mojavia pulchra JT2-VF2</name>
    <dbReference type="NCBI Taxonomy" id="287848"/>
    <lineage>
        <taxon>Bacteria</taxon>
        <taxon>Bacillati</taxon>
        <taxon>Cyanobacteriota</taxon>
        <taxon>Cyanophyceae</taxon>
        <taxon>Nostocales</taxon>
        <taxon>Nostocaceae</taxon>
    </lineage>
</organism>
<evidence type="ECO:0000313" key="2">
    <source>
        <dbReference type="Proteomes" id="UP000715781"/>
    </source>
</evidence>
<name>A0A951PYM2_9NOST</name>
<dbReference type="AlphaFoldDB" id="A0A951PYM2"/>
<gene>
    <name evidence="1" type="ORF">KME32_12920</name>
</gene>